<feature type="region of interest" description="Disordered" evidence="1">
    <location>
        <begin position="1"/>
        <end position="31"/>
    </location>
</feature>
<keyword evidence="3" id="KW-1185">Reference proteome</keyword>
<evidence type="ECO:0000313" key="2">
    <source>
        <dbReference type="EMBL" id="KAJ1181843.1"/>
    </source>
</evidence>
<organism evidence="2 3">
    <name type="scientific">Pleurodeles waltl</name>
    <name type="common">Iberian ribbed newt</name>
    <dbReference type="NCBI Taxonomy" id="8319"/>
    <lineage>
        <taxon>Eukaryota</taxon>
        <taxon>Metazoa</taxon>
        <taxon>Chordata</taxon>
        <taxon>Craniata</taxon>
        <taxon>Vertebrata</taxon>
        <taxon>Euteleostomi</taxon>
        <taxon>Amphibia</taxon>
        <taxon>Batrachia</taxon>
        <taxon>Caudata</taxon>
        <taxon>Salamandroidea</taxon>
        <taxon>Salamandridae</taxon>
        <taxon>Pleurodelinae</taxon>
        <taxon>Pleurodeles</taxon>
    </lineage>
</organism>
<proteinExistence type="predicted"/>
<gene>
    <name evidence="2" type="ORF">NDU88_007042</name>
</gene>
<evidence type="ECO:0000256" key="1">
    <source>
        <dbReference type="SAM" id="MobiDB-lite"/>
    </source>
</evidence>
<dbReference type="Proteomes" id="UP001066276">
    <property type="component" value="Chromosome 3_2"/>
</dbReference>
<accession>A0AAV7TZB2</accession>
<comment type="caution">
    <text evidence="2">The sequence shown here is derived from an EMBL/GenBank/DDBJ whole genome shotgun (WGS) entry which is preliminary data.</text>
</comment>
<feature type="compositionally biased region" description="Basic and acidic residues" evidence="1">
    <location>
        <begin position="56"/>
        <end position="73"/>
    </location>
</feature>
<dbReference type="AlphaFoldDB" id="A0AAV7TZB2"/>
<evidence type="ECO:0000313" key="3">
    <source>
        <dbReference type="Proteomes" id="UP001066276"/>
    </source>
</evidence>
<feature type="compositionally biased region" description="Basic and acidic residues" evidence="1">
    <location>
        <begin position="1"/>
        <end position="10"/>
    </location>
</feature>
<name>A0AAV7TZB2_PLEWA</name>
<sequence>MTYQRAKGDWQRAQQKTQYAGRQEEPYAPLQRKNTETLHRGQALAAAEILGICDQPSKKGTEQIKRPRGERGGEVVPDLGSE</sequence>
<dbReference type="EMBL" id="JANPWB010000006">
    <property type="protein sequence ID" value="KAJ1181843.1"/>
    <property type="molecule type" value="Genomic_DNA"/>
</dbReference>
<protein>
    <submittedName>
        <fullName evidence="2">Uncharacterized protein</fullName>
    </submittedName>
</protein>
<reference evidence="2" key="1">
    <citation type="journal article" date="2022" name="bioRxiv">
        <title>Sequencing and chromosome-scale assembly of the giantPleurodeles waltlgenome.</title>
        <authorList>
            <person name="Brown T."/>
            <person name="Elewa A."/>
            <person name="Iarovenko S."/>
            <person name="Subramanian E."/>
            <person name="Araus A.J."/>
            <person name="Petzold A."/>
            <person name="Susuki M."/>
            <person name="Suzuki K.-i.T."/>
            <person name="Hayashi T."/>
            <person name="Toyoda A."/>
            <person name="Oliveira C."/>
            <person name="Osipova E."/>
            <person name="Leigh N.D."/>
            <person name="Simon A."/>
            <person name="Yun M.H."/>
        </authorList>
    </citation>
    <scope>NUCLEOTIDE SEQUENCE</scope>
    <source>
        <strain evidence="2">20211129_DDA</strain>
        <tissue evidence="2">Liver</tissue>
    </source>
</reference>
<feature type="region of interest" description="Disordered" evidence="1">
    <location>
        <begin position="56"/>
        <end position="82"/>
    </location>
</feature>